<dbReference type="Proteomes" id="UP000799537">
    <property type="component" value="Unassembled WGS sequence"/>
</dbReference>
<sequence>MATPEDTTNMNFDDLDSAIDELITASKNSNKRTKSKKFAPKSVPEAQRAVEAELEGLMSHPLLPAWPGGYPGMDRVAVGPLRQLHASLERILSDDITLPTVEDDGPEFQKLELSLRDFVASVVPKHSFLKQSTNEEAVDAPAKETEGLRRSRRLAAQRPLDYAAGQTDETTLFVLDEEDEEGARTSGQQRDGEKNKDDGDEKEAGDGDEAEAGDP</sequence>
<gene>
    <name evidence="2" type="ORF">M409DRAFT_18255</name>
</gene>
<dbReference type="GeneID" id="54557695"/>
<dbReference type="EMBL" id="ML993582">
    <property type="protein sequence ID" value="KAF2172026.1"/>
    <property type="molecule type" value="Genomic_DNA"/>
</dbReference>
<organism evidence="2 3">
    <name type="scientific">Zasmidium cellare ATCC 36951</name>
    <dbReference type="NCBI Taxonomy" id="1080233"/>
    <lineage>
        <taxon>Eukaryota</taxon>
        <taxon>Fungi</taxon>
        <taxon>Dikarya</taxon>
        <taxon>Ascomycota</taxon>
        <taxon>Pezizomycotina</taxon>
        <taxon>Dothideomycetes</taxon>
        <taxon>Dothideomycetidae</taxon>
        <taxon>Mycosphaerellales</taxon>
        <taxon>Mycosphaerellaceae</taxon>
        <taxon>Zasmidium</taxon>
    </lineage>
</organism>
<feature type="compositionally biased region" description="Acidic residues" evidence="1">
    <location>
        <begin position="206"/>
        <end position="215"/>
    </location>
</feature>
<feature type="region of interest" description="Disordered" evidence="1">
    <location>
        <begin position="131"/>
        <end position="215"/>
    </location>
</feature>
<evidence type="ECO:0000313" key="3">
    <source>
        <dbReference type="Proteomes" id="UP000799537"/>
    </source>
</evidence>
<name>A0A6A6D2Z4_ZASCE</name>
<reference evidence="2" key="1">
    <citation type="journal article" date="2020" name="Stud. Mycol.">
        <title>101 Dothideomycetes genomes: a test case for predicting lifestyles and emergence of pathogens.</title>
        <authorList>
            <person name="Haridas S."/>
            <person name="Albert R."/>
            <person name="Binder M."/>
            <person name="Bloem J."/>
            <person name="Labutti K."/>
            <person name="Salamov A."/>
            <person name="Andreopoulos B."/>
            <person name="Baker S."/>
            <person name="Barry K."/>
            <person name="Bills G."/>
            <person name="Bluhm B."/>
            <person name="Cannon C."/>
            <person name="Castanera R."/>
            <person name="Culley D."/>
            <person name="Daum C."/>
            <person name="Ezra D."/>
            <person name="Gonzalez J."/>
            <person name="Henrissat B."/>
            <person name="Kuo A."/>
            <person name="Liang C."/>
            <person name="Lipzen A."/>
            <person name="Lutzoni F."/>
            <person name="Magnuson J."/>
            <person name="Mondo S."/>
            <person name="Nolan M."/>
            <person name="Ohm R."/>
            <person name="Pangilinan J."/>
            <person name="Park H.-J."/>
            <person name="Ramirez L."/>
            <person name="Alfaro M."/>
            <person name="Sun H."/>
            <person name="Tritt A."/>
            <person name="Yoshinaga Y."/>
            <person name="Zwiers L.-H."/>
            <person name="Turgeon B."/>
            <person name="Goodwin S."/>
            <person name="Spatafora J."/>
            <person name="Crous P."/>
            <person name="Grigoriev I."/>
        </authorList>
    </citation>
    <scope>NUCLEOTIDE SEQUENCE</scope>
    <source>
        <strain evidence="2">ATCC 36951</strain>
    </source>
</reference>
<protein>
    <submittedName>
        <fullName evidence="2">Uncharacterized protein</fullName>
    </submittedName>
</protein>
<proteinExistence type="predicted"/>
<keyword evidence="3" id="KW-1185">Reference proteome</keyword>
<evidence type="ECO:0000313" key="2">
    <source>
        <dbReference type="EMBL" id="KAF2172026.1"/>
    </source>
</evidence>
<accession>A0A6A6D2Z4</accession>
<feature type="compositionally biased region" description="Basic and acidic residues" evidence="1">
    <location>
        <begin position="190"/>
        <end position="205"/>
    </location>
</feature>
<feature type="region of interest" description="Disordered" evidence="1">
    <location>
        <begin position="26"/>
        <end position="45"/>
    </location>
</feature>
<dbReference type="AlphaFoldDB" id="A0A6A6D2Z4"/>
<feature type="compositionally biased region" description="Basic residues" evidence="1">
    <location>
        <begin position="29"/>
        <end position="39"/>
    </location>
</feature>
<evidence type="ECO:0000256" key="1">
    <source>
        <dbReference type="SAM" id="MobiDB-lite"/>
    </source>
</evidence>
<dbReference type="RefSeq" id="XP_033672915.1">
    <property type="nucleotide sequence ID" value="XM_033804423.1"/>
</dbReference>